<organism evidence="3 4">
    <name type="scientific">Linderina pennispora</name>
    <dbReference type="NCBI Taxonomy" id="61395"/>
    <lineage>
        <taxon>Eukaryota</taxon>
        <taxon>Fungi</taxon>
        <taxon>Fungi incertae sedis</taxon>
        <taxon>Zoopagomycota</taxon>
        <taxon>Kickxellomycotina</taxon>
        <taxon>Kickxellomycetes</taxon>
        <taxon>Kickxellales</taxon>
        <taxon>Kickxellaceae</taxon>
        <taxon>Linderina</taxon>
    </lineage>
</organism>
<dbReference type="OrthoDB" id="276239at2759"/>
<dbReference type="InterPro" id="IPR015966">
    <property type="entry name" value="tRNA_lig_kin_fungi"/>
</dbReference>
<dbReference type="GeneID" id="63801288"/>
<sequence>MEELASVTPASKRIVRSTKHDYQGSELASWKCTEFLYKKDPCPLPTQARGLFTTGTDNKTIVARGYNKFFNVGEVKQTKWGWIEANTRGPYELTVKENGCLNLAAGLNDGKSLLVTSKHSVNVPHAEVGMQWMHRHLERANRTPEEFAAFLAENNATAVFELCDDSFEEHILEYPERMRGLYLHGINRNSVDLWTWPSEEVTRVAREFGFMETKYFVFDTIGEARAMADKVRNDRVLDGRAIEGFVVRCRMHDSERPFMFKIKYDEPYLMFREWREITNRILHDKPYRTSYALSKLYAAWVKNQIKEHPEQFESFGKQQGIIAARTRFLEAHRRSGGSDADVFEAVGGRKSVLLVPVATIGCGKTTVSLALSRLFGFGHVQNDNITAKKNARGAFHRAILNEFDSHDFVVADRNNHMPVLRQSLTEAIREELPNCRIVAMQWSHEDAPADRILQNTSNRVIARGEGHQSLTPKGTPQFRSIMRNFVREFRPIDADSEADGLIEHVIELDPMADSSTNLRAVIDTMCEMFPEMLQRPSEDEIDAALNEALT</sequence>
<protein>
    <recommendedName>
        <fullName evidence="5">tRNA ligase</fullName>
    </recommendedName>
</protein>
<dbReference type="PANTHER" id="PTHR32004">
    <property type="entry name" value="TRNA LIGASE"/>
    <property type="match status" value="1"/>
</dbReference>
<dbReference type="GO" id="GO:0005524">
    <property type="term" value="F:ATP binding"/>
    <property type="evidence" value="ECO:0007669"/>
    <property type="project" value="InterPro"/>
</dbReference>
<dbReference type="AlphaFoldDB" id="A0A1Y1WA19"/>
<comment type="caution">
    <text evidence="3">The sequence shown here is derived from an EMBL/GenBank/DDBJ whole genome shotgun (WGS) entry which is preliminary data.</text>
</comment>
<dbReference type="InterPro" id="IPR027417">
    <property type="entry name" value="P-loop_NTPase"/>
</dbReference>
<dbReference type="Gene3D" id="3.40.50.300">
    <property type="entry name" value="P-loop containing nucleotide triphosphate hydrolases"/>
    <property type="match status" value="1"/>
</dbReference>
<dbReference type="STRING" id="61395.A0A1Y1WA19"/>
<accession>A0A1Y1WA19</accession>
<feature type="non-terminal residue" evidence="3">
    <location>
        <position position="550"/>
    </location>
</feature>
<feature type="domain" description="tRNA ligase kinase" evidence="1">
    <location>
        <begin position="353"/>
        <end position="510"/>
    </location>
</feature>
<evidence type="ECO:0008006" key="5">
    <source>
        <dbReference type="Google" id="ProtNLM"/>
    </source>
</evidence>
<keyword evidence="4" id="KW-1185">Reference proteome</keyword>
<evidence type="ECO:0000259" key="1">
    <source>
        <dbReference type="Pfam" id="PF08303"/>
    </source>
</evidence>
<dbReference type="SUPFAM" id="SSF52540">
    <property type="entry name" value="P-loop containing nucleoside triphosphate hydrolases"/>
    <property type="match status" value="1"/>
</dbReference>
<evidence type="ECO:0000313" key="3">
    <source>
        <dbReference type="EMBL" id="ORX70225.1"/>
    </source>
</evidence>
<dbReference type="GO" id="GO:0003972">
    <property type="term" value="F:RNA ligase (ATP) activity"/>
    <property type="evidence" value="ECO:0007669"/>
    <property type="project" value="InterPro"/>
</dbReference>
<feature type="domain" description="T4 RNA ligase 1-like N-terminal" evidence="2">
    <location>
        <begin position="47"/>
        <end position="269"/>
    </location>
</feature>
<dbReference type="Proteomes" id="UP000193922">
    <property type="component" value="Unassembled WGS sequence"/>
</dbReference>
<dbReference type="GO" id="GO:0006388">
    <property type="term" value="P:tRNA splicing, via endonucleolytic cleavage and ligation"/>
    <property type="evidence" value="ECO:0007669"/>
    <property type="project" value="InterPro"/>
</dbReference>
<evidence type="ECO:0000259" key="2">
    <source>
        <dbReference type="Pfam" id="PF09511"/>
    </source>
</evidence>
<dbReference type="GO" id="GO:0005634">
    <property type="term" value="C:nucleus"/>
    <property type="evidence" value="ECO:0007669"/>
    <property type="project" value="TreeGrafter"/>
</dbReference>
<reference evidence="3 4" key="1">
    <citation type="submission" date="2016-07" db="EMBL/GenBank/DDBJ databases">
        <title>Pervasive Adenine N6-methylation of Active Genes in Fungi.</title>
        <authorList>
            <consortium name="DOE Joint Genome Institute"/>
            <person name="Mondo S.J."/>
            <person name="Dannebaum R.O."/>
            <person name="Kuo R.C."/>
            <person name="Labutti K."/>
            <person name="Haridas S."/>
            <person name="Kuo A."/>
            <person name="Salamov A."/>
            <person name="Ahrendt S.R."/>
            <person name="Lipzen A."/>
            <person name="Sullivan W."/>
            <person name="Andreopoulos W.B."/>
            <person name="Clum A."/>
            <person name="Lindquist E."/>
            <person name="Daum C."/>
            <person name="Ramamoorthy G.K."/>
            <person name="Gryganskyi A."/>
            <person name="Culley D."/>
            <person name="Magnuson J.K."/>
            <person name="James T.Y."/>
            <person name="O'Malley M.A."/>
            <person name="Stajich J.E."/>
            <person name="Spatafora J.W."/>
            <person name="Visel A."/>
            <person name="Grigoriev I.V."/>
        </authorList>
    </citation>
    <scope>NUCLEOTIDE SEQUENCE [LARGE SCALE GENOMIC DNA]</scope>
    <source>
        <strain evidence="3 4">ATCC 12442</strain>
    </source>
</reference>
<gene>
    <name evidence="3" type="ORF">DL89DRAFT_223484</name>
</gene>
<proteinExistence type="predicted"/>
<dbReference type="InterPro" id="IPR019039">
    <property type="entry name" value="T4-Rnl1-like_N"/>
</dbReference>
<dbReference type="RefSeq" id="XP_040743863.1">
    <property type="nucleotide sequence ID" value="XM_040884640.1"/>
</dbReference>
<dbReference type="PANTHER" id="PTHR32004:SF1">
    <property type="entry name" value="TRNA LIGASE"/>
    <property type="match status" value="1"/>
</dbReference>
<dbReference type="Pfam" id="PF09511">
    <property type="entry name" value="RNA_lig_T4_1"/>
    <property type="match status" value="1"/>
</dbReference>
<name>A0A1Y1WA19_9FUNG</name>
<dbReference type="EMBL" id="MCFD01000006">
    <property type="protein sequence ID" value="ORX70225.1"/>
    <property type="molecule type" value="Genomic_DNA"/>
</dbReference>
<dbReference type="Pfam" id="PF08303">
    <property type="entry name" value="tRNA_lig_kinase"/>
    <property type="match status" value="1"/>
</dbReference>
<evidence type="ECO:0000313" key="4">
    <source>
        <dbReference type="Proteomes" id="UP000193922"/>
    </source>
</evidence>